<dbReference type="Proteomes" id="UP000006729">
    <property type="component" value="Chromosome 14"/>
</dbReference>
<dbReference type="HOGENOM" id="CLU_2337513_0_0_1"/>
<accession>B9NHC7</accession>
<organism evidence="1 2">
    <name type="scientific">Populus trichocarpa</name>
    <name type="common">Western balsam poplar</name>
    <name type="synonym">Populus balsamifera subsp. trichocarpa</name>
    <dbReference type="NCBI Taxonomy" id="3694"/>
    <lineage>
        <taxon>Eukaryota</taxon>
        <taxon>Viridiplantae</taxon>
        <taxon>Streptophyta</taxon>
        <taxon>Embryophyta</taxon>
        <taxon>Tracheophyta</taxon>
        <taxon>Spermatophyta</taxon>
        <taxon>Magnoliopsida</taxon>
        <taxon>eudicotyledons</taxon>
        <taxon>Gunneridae</taxon>
        <taxon>Pentapetalae</taxon>
        <taxon>rosids</taxon>
        <taxon>fabids</taxon>
        <taxon>Malpighiales</taxon>
        <taxon>Salicaceae</taxon>
        <taxon>Saliceae</taxon>
        <taxon>Populus</taxon>
    </lineage>
</organism>
<sequence>MAFQWCPHLEISRGDLVVGNHGFGFVIPVDFSRRAKTGKRIKFPNEWVKEELNDPENLAEWRVGDESEFLEDFKRGFLRKLSRSFICIQSKNVKKQLD</sequence>
<proteinExistence type="predicted"/>
<dbReference type="AlphaFoldDB" id="B9NHC7"/>
<gene>
    <name evidence="1" type="ORF">POPTR_014G080400</name>
</gene>
<evidence type="ECO:0000313" key="2">
    <source>
        <dbReference type="Proteomes" id="UP000006729"/>
    </source>
</evidence>
<reference evidence="1 2" key="1">
    <citation type="journal article" date="2006" name="Science">
        <title>The genome of black cottonwood, Populus trichocarpa (Torr. &amp; Gray).</title>
        <authorList>
            <person name="Tuskan G.A."/>
            <person name="Difazio S."/>
            <person name="Jansson S."/>
            <person name="Bohlmann J."/>
            <person name="Grigoriev I."/>
            <person name="Hellsten U."/>
            <person name="Putnam N."/>
            <person name="Ralph S."/>
            <person name="Rombauts S."/>
            <person name="Salamov A."/>
            <person name="Schein J."/>
            <person name="Sterck L."/>
            <person name="Aerts A."/>
            <person name="Bhalerao R.R."/>
            <person name="Bhalerao R.P."/>
            <person name="Blaudez D."/>
            <person name="Boerjan W."/>
            <person name="Brun A."/>
            <person name="Brunner A."/>
            <person name="Busov V."/>
            <person name="Campbell M."/>
            <person name="Carlson J."/>
            <person name="Chalot M."/>
            <person name="Chapman J."/>
            <person name="Chen G.L."/>
            <person name="Cooper D."/>
            <person name="Coutinho P.M."/>
            <person name="Couturier J."/>
            <person name="Covert S."/>
            <person name="Cronk Q."/>
            <person name="Cunningham R."/>
            <person name="Davis J."/>
            <person name="Degroeve S."/>
            <person name="Dejardin A."/>
            <person name="Depamphilis C."/>
            <person name="Detter J."/>
            <person name="Dirks B."/>
            <person name="Dubchak I."/>
            <person name="Duplessis S."/>
            <person name="Ehlting J."/>
            <person name="Ellis B."/>
            <person name="Gendler K."/>
            <person name="Goodstein D."/>
            <person name="Gribskov M."/>
            <person name="Grimwood J."/>
            <person name="Groover A."/>
            <person name="Gunter L."/>
            <person name="Hamberger B."/>
            <person name="Heinze B."/>
            <person name="Helariutta Y."/>
            <person name="Henrissat B."/>
            <person name="Holligan D."/>
            <person name="Holt R."/>
            <person name="Huang W."/>
            <person name="Islam-Faridi N."/>
            <person name="Jones S."/>
            <person name="Jones-Rhoades M."/>
            <person name="Jorgensen R."/>
            <person name="Joshi C."/>
            <person name="Kangasjarvi J."/>
            <person name="Karlsson J."/>
            <person name="Kelleher C."/>
            <person name="Kirkpatrick R."/>
            <person name="Kirst M."/>
            <person name="Kohler A."/>
            <person name="Kalluri U."/>
            <person name="Larimer F."/>
            <person name="Leebens-Mack J."/>
            <person name="Leple J.C."/>
            <person name="Locascio P."/>
            <person name="Lou Y."/>
            <person name="Lucas S."/>
            <person name="Martin F."/>
            <person name="Montanini B."/>
            <person name="Napoli C."/>
            <person name="Nelson D.R."/>
            <person name="Nelson C."/>
            <person name="Nieminen K."/>
            <person name="Nilsson O."/>
            <person name="Pereda V."/>
            <person name="Peter G."/>
            <person name="Philippe R."/>
            <person name="Pilate G."/>
            <person name="Poliakov A."/>
            <person name="Razumovskaya J."/>
            <person name="Richardson P."/>
            <person name="Rinaldi C."/>
            <person name="Ritland K."/>
            <person name="Rouze P."/>
            <person name="Ryaboy D."/>
            <person name="Schmutz J."/>
            <person name="Schrader J."/>
            <person name="Segerman B."/>
            <person name="Shin H."/>
            <person name="Siddiqui A."/>
            <person name="Sterky F."/>
            <person name="Terry A."/>
            <person name="Tsai C.J."/>
            <person name="Uberbacher E."/>
            <person name="Unneberg P."/>
            <person name="Vahala J."/>
            <person name="Wall K."/>
            <person name="Wessler S."/>
            <person name="Yang G."/>
            <person name="Yin T."/>
            <person name="Douglas C."/>
            <person name="Marra M."/>
            <person name="Sandberg G."/>
            <person name="Van de Peer Y."/>
            <person name="Rokhsar D."/>
        </authorList>
    </citation>
    <scope>NUCLEOTIDE SEQUENCE [LARGE SCALE GENOMIC DNA]</scope>
    <source>
        <strain evidence="2">cv. Nisqually</strain>
    </source>
</reference>
<dbReference type="InParanoid" id="B9NHC7"/>
<keyword evidence="2" id="KW-1185">Reference proteome</keyword>
<protein>
    <submittedName>
        <fullName evidence="1">Uncharacterized protein</fullName>
    </submittedName>
</protein>
<evidence type="ECO:0000313" key="1">
    <source>
        <dbReference type="EMBL" id="PNT03636.1"/>
    </source>
</evidence>
<name>B9NHC7_POPTR</name>
<dbReference type="EMBL" id="CM009303">
    <property type="protein sequence ID" value="PNT03636.1"/>
    <property type="molecule type" value="Genomic_DNA"/>
</dbReference>